<protein>
    <submittedName>
        <fullName evidence="1">Alpha-N-arabinofuranosidase</fullName>
    </submittedName>
</protein>
<organism evidence="1 2">
    <name type="scientific">Palleniella muris</name>
    <dbReference type="NCBI Taxonomy" id="3038145"/>
    <lineage>
        <taxon>Bacteria</taxon>
        <taxon>Pseudomonadati</taxon>
        <taxon>Bacteroidota</taxon>
        <taxon>Bacteroidia</taxon>
        <taxon>Bacteroidales</taxon>
        <taxon>Prevotellaceae</taxon>
        <taxon>Palleniella</taxon>
    </lineage>
</organism>
<name>A0AC61QQ90_9BACT</name>
<keyword evidence="2" id="KW-1185">Reference proteome</keyword>
<accession>A0AC61QQ90</accession>
<comment type="caution">
    <text evidence="1">The sequence shown here is derived from an EMBL/GenBank/DDBJ whole genome shotgun (WGS) entry which is preliminary data.</text>
</comment>
<dbReference type="Proteomes" id="UP000308886">
    <property type="component" value="Unassembled WGS sequence"/>
</dbReference>
<sequence length="529" mass="59695">MKKQVITAMMFAAFLSPATAQDVTVTVHAGQGKEKIHKEIYGQFAEHLGTCIYGGLWVGPESEIPNEDGYRTDVLNALKNLSVPVLRWPGGCFADEYHWMDGIGPKSQRPKMQNNNWGGTIEDNSFGTHEFLNLCEKLGCEPYISGNVGSGTVEELAKWVEYMTSDGDTPMAKLRRQNGRDKAWKVKYLGVGNESWGCGGNMRPEYYSDLYRRYSVYCRNYDGNRLYKIASGASDYDYKWTEVLMNNVGQRMDGLSLHYYTVSGWNGSKGSATKFDNDQYYWTLGKCLEIEDVIKKHCAIMDKKDPKKKIGLLVDEWGTWWDEEPGTVSGHLFQQNAMRDAFVAALTLNVFHKYTDRVRMANIAQVVNVLQSMILTDTKGKGHMVLTPTYHVFEMYKPFQEATFLPSDLNCNVMKVRHDMNKDMDESNEKGYRNLEEMSVSAAKTADGSIVIALANVNLDKKREVAINLDGAKASKVEARILACKNIGDYNDFDNPERVKPAAFKDVKLKNGKLTVKMPEKSIVVMTVK</sequence>
<evidence type="ECO:0000313" key="1">
    <source>
        <dbReference type="EMBL" id="TGX82172.1"/>
    </source>
</evidence>
<proteinExistence type="predicted"/>
<reference evidence="1" key="1">
    <citation type="submission" date="2019-04" db="EMBL/GenBank/DDBJ databases">
        <title>Microbes associate with the intestines of laboratory mice.</title>
        <authorList>
            <person name="Navarre W."/>
            <person name="Wong E."/>
            <person name="Huang K."/>
            <person name="Tropini C."/>
            <person name="Ng K."/>
            <person name="Yu B."/>
        </authorList>
    </citation>
    <scope>NUCLEOTIDE SEQUENCE</scope>
    <source>
        <strain evidence="1">NM73_A23</strain>
    </source>
</reference>
<gene>
    <name evidence="1" type="ORF">E5358_07635</name>
</gene>
<evidence type="ECO:0000313" key="2">
    <source>
        <dbReference type="Proteomes" id="UP000308886"/>
    </source>
</evidence>
<dbReference type="EMBL" id="SRZC01000011">
    <property type="protein sequence ID" value="TGX82172.1"/>
    <property type="molecule type" value="Genomic_DNA"/>
</dbReference>